<feature type="transmembrane region" description="Helical" evidence="7">
    <location>
        <begin position="89"/>
        <end position="109"/>
    </location>
</feature>
<evidence type="ECO:0000256" key="7">
    <source>
        <dbReference type="SAM" id="Phobius"/>
    </source>
</evidence>
<sequence length="700" mass="74297">MLDDVTASTETSQNTADTIPGGGRGPRSGLRAPGHGRGLRVLAVAAAATAGLLAAVIALDLGGAVDVAALPGLAAADPAVTWAAGLLKYAYDLAMLAAVGCATAAACFLPGRDGDRARLSAQSWRWLRVGAAASGLWALTAAVSLPVDFANTFARPLADVTLPGVWSYIAQYEQGRALGLTVLLAGAAAVVAARAFTIPGAALAAALALAAAVPPVFTGHSASNGNHQIAVDGLLIHIVAAAFWAGGLFALFIARKDPAVAARRYSRAAAFAYPAVAASGLIVFVANVAFTDLWESAYGRIALAKLAVLAVGGVFGWAHRRRTLPAVERGDRRAFTRLAAVELGLMAIAFGLASSLSVTPPPAEELPDPNTALLGFTTPEPLTLARILTDWYPSVLFCTAALAMTGFYLAGVVRLRRRGDAWPWYRTALWCAGWGVVVLTTSTGLGKYGMVMFSAHMVQHMALNMLAPILLVLAAPVTLALRALKPDRAGGPREWLLAALHSRWSSFVSRPLVALFIYLTSLYVMYFTGMFEWAMRSHFGHLFMTAHFLAAGSLFFWVVIGPDPKPRPLTYPAKVLLYFISIVFHAIFGITLMMGTGLIAEGWYTQIAIPWVGDLLADQRAGGGIAWGFGEIPSLIIIVVLIGQWARSEEREGRRLDRIAERASASGRPEDDPHEVYNAYLASLDQERHPTEVGNQTPRK</sequence>
<reference evidence="10" key="1">
    <citation type="journal article" date="2019" name="Int. J. Syst. Evol. Microbiol.">
        <title>The Global Catalogue of Microorganisms (GCM) 10K type strain sequencing project: providing services to taxonomists for standard genome sequencing and annotation.</title>
        <authorList>
            <consortium name="The Broad Institute Genomics Platform"/>
            <consortium name="The Broad Institute Genome Sequencing Center for Infectious Disease"/>
            <person name="Wu L."/>
            <person name="Ma J."/>
        </authorList>
    </citation>
    <scope>NUCLEOTIDE SEQUENCE [LARGE SCALE GENOMIC DNA]</scope>
    <source>
        <strain evidence="10">JCM 16001</strain>
    </source>
</reference>
<feature type="transmembrane region" description="Helical" evidence="7">
    <location>
        <begin position="234"/>
        <end position="253"/>
    </location>
</feature>
<gene>
    <name evidence="9" type="ORF">GCM10009830_02950</name>
</gene>
<protein>
    <submittedName>
        <fullName evidence="9">Cytochrome c oxidase assembly protein</fullName>
    </submittedName>
</protein>
<feature type="transmembrane region" description="Helical" evidence="7">
    <location>
        <begin position="543"/>
        <end position="563"/>
    </location>
</feature>
<feature type="transmembrane region" description="Helical" evidence="7">
    <location>
        <begin position="512"/>
        <end position="531"/>
    </location>
</feature>
<feature type="transmembrane region" description="Helical" evidence="7">
    <location>
        <begin position="427"/>
        <end position="445"/>
    </location>
</feature>
<dbReference type="PANTHER" id="PTHR34820">
    <property type="entry name" value="INNER MEMBRANE PROTEIN YEBZ"/>
    <property type="match status" value="1"/>
</dbReference>
<proteinExistence type="predicted"/>
<evidence type="ECO:0000256" key="6">
    <source>
        <dbReference type="SAM" id="MobiDB-lite"/>
    </source>
</evidence>
<keyword evidence="10" id="KW-1185">Reference proteome</keyword>
<dbReference type="Pfam" id="PF09678">
    <property type="entry name" value="Caa3_CtaG"/>
    <property type="match status" value="1"/>
</dbReference>
<accession>A0ABP4RSS9</accession>
<comment type="subcellular location">
    <subcellularLocation>
        <location evidence="1">Cell membrane</location>
        <topology evidence="1">Multi-pass membrane protein</topology>
    </subcellularLocation>
</comment>
<feature type="transmembrane region" description="Helical" evidence="7">
    <location>
        <begin position="203"/>
        <end position="222"/>
    </location>
</feature>
<feature type="transmembrane region" description="Helical" evidence="7">
    <location>
        <begin position="391"/>
        <end position="415"/>
    </location>
</feature>
<dbReference type="InterPro" id="IPR019108">
    <property type="entry name" value="Caa3_assmbl_CtaG-rel"/>
</dbReference>
<evidence type="ECO:0000256" key="4">
    <source>
        <dbReference type="ARBA" id="ARBA00022989"/>
    </source>
</evidence>
<dbReference type="Pfam" id="PF05425">
    <property type="entry name" value="CopD"/>
    <property type="match status" value="1"/>
</dbReference>
<feature type="transmembrane region" description="Helical" evidence="7">
    <location>
        <begin position="129"/>
        <end position="147"/>
    </location>
</feature>
<evidence type="ECO:0000256" key="3">
    <source>
        <dbReference type="ARBA" id="ARBA00022692"/>
    </source>
</evidence>
<feature type="transmembrane region" description="Helical" evidence="7">
    <location>
        <begin position="465"/>
        <end position="484"/>
    </location>
</feature>
<dbReference type="InterPro" id="IPR008457">
    <property type="entry name" value="Cu-R_CopD_dom"/>
</dbReference>
<name>A0ABP4RSS9_9ACTN</name>
<evidence type="ECO:0000256" key="5">
    <source>
        <dbReference type="ARBA" id="ARBA00023136"/>
    </source>
</evidence>
<feature type="compositionally biased region" description="Polar residues" evidence="6">
    <location>
        <begin position="1"/>
        <end position="17"/>
    </location>
</feature>
<feature type="transmembrane region" description="Helical" evidence="7">
    <location>
        <begin position="338"/>
        <end position="358"/>
    </location>
</feature>
<feature type="region of interest" description="Disordered" evidence="6">
    <location>
        <begin position="1"/>
        <end position="30"/>
    </location>
</feature>
<feature type="transmembrane region" description="Helical" evidence="7">
    <location>
        <begin position="297"/>
        <end position="318"/>
    </location>
</feature>
<evidence type="ECO:0000256" key="1">
    <source>
        <dbReference type="ARBA" id="ARBA00004651"/>
    </source>
</evidence>
<feature type="transmembrane region" description="Helical" evidence="7">
    <location>
        <begin position="177"/>
        <end position="196"/>
    </location>
</feature>
<feature type="transmembrane region" description="Helical" evidence="7">
    <location>
        <begin position="624"/>
        <end position="646"/>
    </location>
</feature>
<keyword evidence="4 7" id="KW-1133">Transmembrane helix</keyword>
<keyword evidence="2" id="KW-1003">Cell membrane</keyword>
<keyword evidence="5 7" id="KW-0472">Membrane</keyword>
<evidence type="ECO:0000313" key="9">
    <source>
        <dbReference type="EMBL" id="GAA1661206.1"/>
    </source>
</evidence>
<dbReference type="InterPro" id="IPR032694">
    <property type="entry name" value="CopC/D"/>
</dbReference>
<feature type="transmembrane region" description="Helical" evidence="7">
    <location>
        <begin position="575"/>
        <end position="604"/>
    </location>
</feature>
<feature type="domain" description="Copper resistance protein D" evidence="8">
    <location>
        <begin position="261"/>
        <end position="356"/>
    </location>
</feature>
<comment type="caution">
    <text evidence="9">The sequence shown here is derived from an EMBL/GenBank/DDBJ whole genome shotgun (WGS) entry which is preliminary data.</text>
</comment>
<evidence type="ECO:0000259" key="8">
    <source>
        <dbReference type="Pfam" id="PF05425"/>
    </source>
</evidence>
<organism evidence="9 10">
    <name type="scientific">Glycomyces endophyticus</name>
    <dbReference type="NCBI Taxonomy" id="480996"/>
    <lineage>
        <taxon>Bacteria</taxon>
        <taxon>Bacillati</taxon>
        <taxon>Actinomycetota</taxon>
        <taxon>Actinomycetes</taxon>
        <taxon>Glycomycetales</taxon>
        <taxon>Glycomycetaceae</taxon>
        <taxon>Glycomyces</taxon>
    </lineage>
</organism>
<keyword evidence="3 7" id="KW-0812">Transmembrane</keyword>
<feature type="transmembrane region" description="Helical" evidence="7">
    <location>
        <begin position="265"/>
        <end position="291"/>
    </location>
</feature>
<dbReference type="PANTHER" id="PTHR34820:SF4">
    <property type="entry name" value="INNER MEMBRANE PROTEIN YEBZ"/>
    <property type="match status" value="1"/>
</dbReference>
<evidence type="ECO:0000256" key="2">
    <source>
        <dbReference type="ARBA" id="ARBA00022475"/>
    </source>
</evidence>
<dbReference type="Proteomes" id="UP001499851">
    <property type="component" value="Unassembled WGS sequence"/>
</dbReference>
<dbReference type="EMBL" id="BAAAQF010000002">
    <property type="protein sequence ID" value="GAA1661206.1"/>
    <property type="molecule type" value="Genomic_DNA"/>
</dbReference>
<feature type="transmembrane region" description="Helical" evidence="7">
    <location>
        <begin position="41"/>
        <end position="69"/>
    </location>
</feature>
<evidence type="ECO:0000313" key="10">
    <source>
        <dbReference type="Proteomes" id="UP001499851"/>
    </source>
</evidence>